<dbReference type="GO" id="GO:0010468">
    <property type="term" value="P:regulation of gene expression"/>
    <property type="evidence" value="ECO:0007669"/>
    <property type="project" value="TreeGrafter"/>
</dbReference>
<dbReference type="OrthoDB" id="6077919at2759"/>
<dbReference type="InterPro" id="IPR012934">
    <property type="entry name" value="Znf_AD"/>
</dbReference>
<reference evidence="15" key="1">
    <citation type="submission" date="2022-07" db="EMBL/GenBank/DDBJ databases">
        <authorList>
            <person name="Trinca V."/>
            <person name="Uliana J.V.C."/>
            <person name="Torres T.T."/>
            <person name="Ward R.J."/>
            <person name="Monesi N."/>
        </authorList>
    </citation>
    <scope>NUCLEOTIDE SEQUENCE</scope>
    <source>
        <strain evidence="15">HSMRA1968</strain>
        <tissue evidence="15">Whole embryos</tissue>
    </source>
</reference>
<accession>A0A9Q0RSP9</accession>
<evidence type="ECO:0000256" key="9">
    <source>
        <dbReference type="ARBA" id="ARBA00023242"/>
    </source>
</evidence>
<dbReference type="Gene3D" id="3.30.160.60">
    <property type="entry name" value="Classic Zinc Finger"/>
    <property type="match status" value="6"/>
</dbReference>
<evidence type="ECO:0000313" key="15">
    <source>
        <dbReference type="EMBL" id="KAJ6627582.1"/>
    </source>
</evidence>
<dbReference type="FunFam" id="3.30.160.60:FF:000358">
    <property type="entry name" value="zinc finger protein 24"/>
    <property type="match status" value="1"/>
</dbReference>
<feature type="domain" description="C2H2-type" evidence="13">
    <location>
        <begin position="297"/>
        <end position="324"/>
    </location>
</feature>
<feature type="compositionally biased region" description="Polar residues" evidence="12">
    <location>
        <begin position="169"/>
        <end position="178"/>
    </location>
</feature>
<dbReference type="InterPro" id="IPR050331">
    <property type="entry name" value="Zinc_finger"/>
</dbReference>
<keyword evidence="3" id="KW-0677">Repeat</keyword>
<evidence type="ECO:0000256" key="1">
    <source>
        <dbReference type="ARBA" id="ARBA00004123"/>
    </source>
</evidence>
<keyword evidence="4 10" id="KW-0863">Zinc-finger</keyword>
<keyword evidence="9" id="KW-0539">Nucleus</keyword>
<evidence type="ECO:0000256" key="7">
    <source>
        <dbReference type="ARBA" id="ARBA00023125"/>
    </source>
</evidence>
<feature type="domain" description="C2H2-type" evidence="13">
    <location>
        <begin position="521"/>
        <end position="549"/>
    </location>
</feature>
<comment type="caution">
    <text evidence="15">The sequence shown here is derived from an EMBL/GenBank/DDBJ whole genome shotgun (WGS) entry which is preliminary data.</text>
</comment>
<evidence type="ECO:0000256" key="3">
    <source>
        <dbReference type="ARBA" id="ARBA00022737"/>
    </source>
</evidence>
<evidence type="ECO:0000256" key="11">
    <source>
        <dbReference type="PROSITE-ProRule" id="PRU01263"/>
    </source>
</evidence>
<dbReference type="GO" id="GO:0003677">
    <property type="term" value="F:DNA binding"/>
    <property type="evidence" value="ECO:0007669"/>
    <property type="project" value="UniProtKB-KW"/>
</dbReference>
<evidence type="ECO:0000256" key="12">
    <source>
        <dbReference type="SAM" id="MobiDB-lite"/>
    </source>
</evidence>
<feature type="domain" description="C2H2-type" evidence="13">
    <location>
        <begin position="353"/>
        <end position="380"/>
    </location>
</feature>
<dbReference type="Pfam" id="PF00096">
    <property type="entry name" value="zf-C2H2"/>
    <property type="match status" value="3"/>
</dbReference>
<dbReference type="Proteomes" id="UP001151699">
    <property type="component" value="Unassembled WGS sequence"/>
</dbReference>
<feature type="domain" description="C2H2-type" evidence="13">
    <location>
        <begin position="269"/>
        <end position="296"/>
    </location>
</feature>
<dbReference type="EMBL" id="WJQU01003125">
    <property type="protein sequence ID" value="KAJ6627582.1"/>
    <property type="molecule type" value="Genomic_DNA"/>
</dbReference>
<evidence type="ECO:0000313" key="16">
    <source>
        <dbReference type="Proteomes" id="UP001151699"/>
    </source>
</evidence>
<feature type="binding site" evidence="11">
    <location>
        <position position="73"/>
    </location>
    <ligand>
        <name>Zn(2+)</name>
        <dbReference type="ChEBI" id="CHEBI:29105"/>
    </ligand>
</feature>
<name>A0A9Q0RSP9_9DIPT</name>
<dbReference type="SMART" id="SM00355">
    <property type="entry name" value="ZnF_C2H2"/>
    <property type="match status" value="10"/>
</dbReference>
<dbReference type="PROSITE" id="PS51915">
    <property type="entry name" value="ZAD"/>
    <property type="match status" value="1"/>
</dbReference>
<dbReference type="SUPFAM" id="SSF57716">
    <property type="entry name" value="Glucocorticoid receptor-like (DNA-binding domain)"/>
    <property type="match status" value="1"/>
</dbReference>
<evidence type="ECO:0000256" key="6">
    <source>
        <dbReference type="ARBA" id="ARBA00023015"/>
    </source>
</evidence>
<keyword evidence="7" id="KW-0238">DNA-binding</keyword>
<keyword evidence="8" id="KW-0804">Transcription</keyword>
<evidence type="ECO:0000256" key="5">
    <source>
        <dbReference type="ARBA" id="ARBA00022833"/>
    </source>
</evidence>
<dbReference type="GO" id="GO:0005634">
    <property type="term" value="C:nucleus"/>
    <property type="evidence" value="ECO:0007669"/>
    <property type="project" value="UniProtKB-SubCell"/>
</dbReference>
<feature type="domain" description="C2H2-type" evidence="13">
    <location>
        <begin position="325"/>
        <end position="352"/>
    </location>
</feature>
<feature type="compositionally biased region" description="Polar residues" evidence="12">
    <location>
        <begin position="618"/>
        <end position="628"/>
    </location>
</feature>
<feature type="domain" description="ZAD" evidence="14">
    <location>
        <begin position="19"/>
        <end position="97"/>
    </location>
</feature>
<feature type="binding site" evidence="11">
    <location>
        <position position="24"/>
    </location>
    <ligand>
        <name>Zn(2+)</name>
        <dbReference type="ChEBI" id="CHEBI:29105"/>
    </ligand>
</feature>
<feature type="domain" description="C2H2-type" evidence="13">
    <location>
        <begin position="381"/>
        <end position="408"/>
    </location>
</feature>
<dbReference type="PANTHER" id="PTHR16515:SF49">
    <property type="entry name" value="GASTRULA ZINC FINGER PROTEIN XLCGF49.1-LIKE-RELATED"/>
    <property type="match status" value="1"/>
</dbReference>
<feature type="compositionally biased region" description="Polar residues" evidence="12">
    <location>
        <begin position="714"/>
        <end position="723"/>
    </location>
</feature>
<feature type="compositionally biased region" description="Polar residues" evidence="12">
    <location>
        <begin position="148"/>
        <end position="157"/>
    </location>
</feature>
<feature type="region of interest" description="Disordered" evidence="12">
    <location>
        <begin position="670"/>
        <end position="730"/>
    </location>
</feature>
<feature type="region of interest" description="Disordered" evidence="12">
    <location>
        <begin position="134"/>
        <end position="178"/>
    </location>
</feature>
<keyword evidence="16" id="KW-1185">Reference proteome</keyword>
<keyword evidence="6" id="KW-0805">Transcription regulation</keyword>
<dbReference type="SMART" id="SM00868">
    <property type="entry name" value="zf-AD"/>
    <property type="match status" value="1"/>
</dbReference>
<evidence type="ECO:0000256" key="4">
    <source>
        <dbReference type="ARBA" id="ARBA00022771"/>
    </source>
</evidence>
<keyword evidence="2 11" id="KW-0479">Metal-binding</keyword>
<feature type="domain" description="C2H2-type" evidence="13">
    <location>
        <begin position="437"/>
        <end position="464"/>
    </location>
</feature>
<evidence type="ECO:0000259" key="13">
    <source>
        <dbReference type="PROSITE" id="PS50157"/>
    </source>
</evidence>
<dbReference type="Pfam" id="PF13894">
    <property type="entry name" value="zf-C2H2_4"/>
    <property type="match status" value="1"/>
</dbReference>
<sequence length="765" mass="86433">MAAKLESDSSLKLQLKTKKICRFCCSTSDSLSNIYSTENRIKSKAPLPLQIISCISIEVFTNDGMPSLICDACRLLMDFCYRFKQMCKNADTSLKQFPLTGLWPEKLDLPQYPEELLKARVKFAVPQPIKRELHSENIFESPPKRARNTSPTKSAPPTTQPKPAIKFLNRSSQPSVPTNSKHIVVIKGESGSEEIEVIETIAPTPPKILNKNAKILNQNATTTSDFDEPKLGEPIIRTDDQGNFEIVTVILENDQDPLKVADPVETNVFPCSYCERSFPLKQLLDIHVTNHTRERKFSCDVCQKLFFSKYDLSKHALIHSGEKPFKCVVCSKSFSRSTLLSRHEKIHVEQPKHVCSYCDRKYLNAEDLERHIENHKKNRPFPCGVCGKSFAFKQGLERHEVIHQKDQPYQCEHCDQSFSTPNKLARHLTAHAGQRPFPCRLCPKSYLLSHHLSRHLRSHKDSEGSYKCSDCDKMFTVRDDLIYHSAIHATQNLTCPLCKSKFKTLDEVTDHIKSHTLSEQYACEFCDLIFTTEDQLVAHSQLDHSDEQAAYDEDNKSRIIKVTESDYNDPLFGDPVEPKFSVSSTEIQEISTEEDENNSSHVEDFAVKTYTKHKVIKGNNSDSQQRLTRSADLKKGETCPPRKLPVLTKVNVQNVPKGITITKTKKVLPKPIVTSEKKPEIETASKTPSPSSSSESKSGEIQKFKKLNNEKELVSTTGSSESAKSPPLQKVKLTKAQVASMAKEGKITVKDGQVFLRNTPNRNVK</sequence>
<dbReference type="PROSITE" id="PS00028">
    <property type="entry name" value="ZINC_FINGER_C2H2_1"/>
    <property type="match status" value="10"/>
</dbReference>
<evidence type="ECO:0000259" key="14">
    <source>
        <dbReference type="PROSITE" id="PS51915"/>
    </source>
</evidence>
<dbReference type="FunFam" id="3.30.160.60:FF:000145">
    <property type="entry name" value="Zinc finger protein 574"/>
    <property type="match status" value="1"/>
</dbReference>
<evidence type="ECO:0000256" key="8">
    <source>
        <dbReference type="ARBA" id="ARBA00023163"/>
    </source>
</evidence>
<dbReference type="Gene3D" id="3.40.1800.20">
    <property type="match status" value="1"/>
</dbReference>
<feature type="domain" description="C2H2-type" evidence="13">
    <location>
        <begin position="493"/>
        <end position="520"/>
    </location>
</feature>
<gene>
    <name evidence="15" type="primary">ZBTB17</name>
    <name evidence="15" type="ORF">Bhyg_16757</name>
</gene>
<dbReference type="PANTHER" id="PTHR16515">
    <property type="entry name" value="PR DOMAIN ZINC FINGER PROTEIN"/>
    <property type="match status" value="1"/>
</dbReference>
<dbReference type="GO" id="GO:0008270">
    <property type="term" value="F:zinc ion binding"/>
    <property type="evidence" value="ECO:0007669"/>
    <property type="project" value="UniProtKB-UniRule"/>
</dbReference>
<dbReference type="InterPro" id="IPR036236">
    <property type="entry name" value="Znf_C2H2_sf"/>
</dbReference>
<feature type="compositionally biased region" description="Basic and acidic residues" evidence="12">
    <location>
        <begin position="697"/>
        <end position="713"/>
    </location>
</feature>
<feature type="domain" description="C2H2-type" evidence="13">
    <location>
        <begin position="409"/>
        <end position="436"/>
    </location>
</feature>
<dbReference type="FunFam" id="3.30.160.60:FF:000446">
    <property type="entry name" value="Zinc finger protein"/>
    <property type="match status" value="1"/>
</dbReference>
<dbReference type="InterPro" id="IPR013087">
    <property type="entry name" value="Znf_C2H2_type"/>
</dbReference>
<comment type="subcellular location">
    <subcellularLocation>
        <location evidence="1">Nucleus</location>
    </subcellularLocation>
</comment>
<organism evidence="15 16">
    <name type="scientific">Pseudolycoriella hygida</name>
    <dbReference type="NCBI Taxonomy" id="35572"/>
    <lineage>
        <taxon>Eukaryota</taxon>
        <taxon>Metazoa</taxon>
        <taxon>Ecdysozoa</taxon>
        <taxon>Arthropoda</taxon>
        <taxon>Hexapoda</taxon>
        <taxon>Insecta</taxon>
        <taxon>Pterygota</taxon>
        <taxon>Neoptera</taxon>
        <taxon>Endopterygota</taxon>
        <taxon>Diptera</taxon>
        <taxon>Nematocera</taxon>
        <taxon>Sciaroidea</taxon>
        <taxon>Sciaridae</taxon>
        <taxon>Pseudolycoriella</taxon>
    </lineage>
</organism>
<keyword evidence="5 11" id="KW-0862">Zinc</keyword>
<feature type="binding site" evidence="11">
    <location>
        <position position="70"/>
    </location>
    <ligand>
        <name>Zn(2+)</name>
        <dbReference type="ChEBI" id="CHEBI:29105"/>
    </ligand>
</feature>
<dbReference type="AlphaFoldDB" id="A0A9Q0RSP9"/>
<feature type="domain" description="C2H2-type" evidence="13">
    <location>
        <begin position="466"/>
        <end position="493"/>
    </location>
</feature>
<evidence type="ECO:0000256" key="2">
    <source>
        <dbReference type="ARBA" id="ARBA00022723"/>
    </source>
</evidence>
<evidence type="ECO:0000256" key="10">
    <source>
        <dbReference type="PROSITE-ProRule" id="PRU00042"/>
    </source>
</evidence>
<feature type="compositionally biased region" description="Low complexity" evidence="12">
    <location>
        <begin position="684"/>
        <end position="696"/>
    </location>
</feature>
<dbReference type="Pfam" id="PF07776">
    <property type="entry name" value="zf-AD"/>
    <property type="match status" value="1"/>
</dbReference>
<feature type="region of interest" description="Disordered" evidence="12">
    <location>
        <begin position="617"/>
        <end position="642"/>
    </location>
</feature>
<feature type="binding site" evidence="11">
    <location>
        <position position="21"/>
    </location>
    <ligand>
        <name>Zn(2+)</name>
        <dbReference type="ChEBI" id="CHEBI:29105"/>
    </ligand>
</feature>
<proteinExistence type="predicted"/>
<dbReference type="SUPFAM" id="SSF57667">
    <property type="entry name" value="beta-beta-alpha zinc fingers"/>
    <property type="match status" value="6"/>
</dbReference>
<dbReference type="PROSITE" id="PS50157">
    <property type="entry name" value="ZINC_FINGER_C2H2_2"/>
    <property type="match status" value="10"/>
</dbReference>
<protein>
    <submittedName>
        <fullName evidence="15">Zinc finger and BTB domain-containing protein 17</fullName>
    </submittedName>
</protein>